<protein>
    <submittedName>
        <fullName evidence="1">Uncharacterized protein</fullName>
    </submittedName>
</protein>
<dbReference type="SUPFAM" id="SSF64288">
    <property type="entry name" value="Chorismate lyase-like"/>
    <property type="match status" value="1"/>
</dbReference>
<sequence>MAPTYTFTNKTTNVAFNWPSAVTSLERIALTAQGELQRVLSAYFARPISITVVYTHTYGRPAPGAPREFLSLPPPPAAIAQASEETPITQTRQVHLVCSGQIVCTATATVRITDPSVAHFFLVENFAIGQMFRRIEKLPRFELQNVGIGPYPCEDLDVASWSPASNPGSGSQELWRKYKLIAPDFECDIVEVFPDRDMFVGGTTWLDGMCGVPVHLYERLEQYPKRVPLSV</sequence>
<evidence type="ECO:0000313" key="1">
    <source>
        <dbReference type="EMBL" id="KAF9447503.1"/>
    </source>
</evidence>
<dbReference type="Proteomes" id="UP000807342">
    <property type="component" value="Unassembled WGS sequence"/>
</dbReference>
<dbReference type="Gene3D" id="3.40.1410.10">
    <property type="entry name" value="Chorismate lyase-like"/>
    <property type="match status" value="1"/>
</dbReference>
<proteinExistence type="predicted"/>
<dbReference type="EMBL" id="MU151196">
    <property type="protein sequence ID" value="KAF9447503.1"/>
    <property type="molecule type" value="Genomic_DNA"/>
</dbReference>
<accession>A0A9P6C3P8</accession>
<evidence type="ECO:0000313" key="2">
    <source>
        <dbReference type="Proteomes" id="UP000807342"/>
    </source>
</evidence>
<gene>
    <name evidence="1" type="ORF">P691DRAFT_760703</name>
</gene>
<name>A0A9P6C3P8_9AGAR</name>
<reference evidence="1" key="1">
    <citation type="submission" date="2020-11" db="EMBL/GenBank/DDBJ databases">
        <authorList>
            <consortium name="DOE Joint Genome Institute"/>
            <person name="Ahrendt S."/>
            <person name="Riley R."/>
            <person name="Andreopoulos W."/>
            <person name="Labutti K."/>
            <person name="Pangilinan J."/>
            <person name="Ruiz-Duenas F.J."/>
            <person name="Barrasa J.M."/>
            <person name="Sanchez-Garcia M."/>
            <person name="Camarero S."/>
            <person name="Miyauchi S."/>
            <person name="Serrano A."/>
            <person name="Linde D."/>
            <person name="Babiker R."/>
            <person name="Drula E."/>
            <person name="Ayuso-Fernandez I."/>
            <person name="Pacheco R."/>
            <person name="Padilla G."/>
            <person name="Ferreira P."/>
            <person name="Barriuso J."/>
            <person name="Kellner H."/>
            <person name="Castanera R."/>
            <person name="Alfaro M."/>
            <person name="Ramirez L."/>
            <person name="Pisabarro A.G."/>
            <person name="Kuo A."/>
            <person name="Tritt A."/>
            <person name="Lipzen A."/>
            <person name="He G."/>
            <person name="Yan M."/>
            <person name="Ng V."/>
            <person name="Cullen D."/>
            <person name="Martin F."/>
            <person name="Rosso M.-N."/>
            <person name="Henrissat B."/>
            <person name="Hibbett D."/>
            <person name="Martinez A.T."/>
            <person name="Grigoriev I.V."/>
        </authorList>
    </citation>
    <scope>NUCLEOTIDE SEQUENCE</scope>
    <source>
        <strain evidence="1">MF-IS2</strain>
    </source>
</reference>
<dbReference type="AlphaFoldDB" id="A0A9P6C3P8"/>
<keyword evidence="2" id="KW-1185">Reference proteome</keyword>
<dbReference type="InterPro" id="IPR028978">
    <property type="entry name" value="Chorismate_lyase_/UTRA_dom_sf"/>
</dbReference>
<organism evidence="1 2">
    <name type="scientific">Macrolepiota fuliginosa MF-IS2</name>
    <dbReference type="NCBI Taxonomy" id="1400762"/>
    <lineage>
        <taxon>Eukaryota</taxon>
        <taxon>Fungi</taxon>
        <taxon>Dikarya</taxon>
        <taxon>Basidiomycota</taxon>
        <taxon>Agaricomycotina</taxon>
        <taxon>Agaricomycetes</taxon>
        <taxon>Agaricomycetidae</taxon>
        <taxon>Agaricales</taxon>
        <taxon>Agaricineae</taxon>
        <taxon>Agaricaceae</taxon>
        <taxon>Macrolepiota</taxon>
    </lineage>
</organism>
<dbReference type="OrthoDB" id="5673at2759"/>
<comment type="caution">
    <text evidence="1">The sequence shown here is derived from an EMBL/GenBank/DDBJ whole genome shotgun (WGS) entry which is preliminary data.</text>
</comment>